<sequence length="307" mass="31141">MRISRRTSRTTAVPQAGASALRRTTAAGAALTLAVLTATACSSSKSGSGSGPSSSSSGPADANANENDIQILNSLQLTAAELDTAFATDNQWQPWTTYDSGKLLIRQAQDCTAGMIDTKAQTLVPITTAFKADKLPGDPVTTAPSAPASTNKSSSGKKGTPSAPASSPAPAGDGNPAHWVVSTAIVFSSAEAAHAAVSHMGKVDPNTVGCGGPTDRTAIVGSGIGEVGPSWDDSQGVFVYADSKTNQAVAVVAQRRGRYVVLTYTRGYAQPQPGYYDLEATVPDTAKAADAATGVLGQLTDAVVNRG</sequence>
<evidence type="ECO:0000313" key="2">
    <source>
        <dbReference type="EMBL" id="GAA2026999.1"/>
    </source>
</evidence>
<proteinExistence type="predicted"/>
<name>A0ABP5FI43_9ACTN</name>
<dbReference type="EMBL" id="BAAAQN010000013">
    <property type="protein sequence ID" value="GAA2026999.1"/>
    <property type="molecule type" value="Genomic_DNA"/>
</dbReference>
<organism evidence="2 3">
    <name type="scientific">Catenulispora yoronensis</name>
    <dbReference type="NCBI Taxonomy" id="450799"/>
    <lineage>
        <taxon>Bacteria</taxon>
        <taxon>Bacillati</taxon>
        <taxon>Actinomycetota</taxon>
        <taxon>Actinomycetes</taxon>
        <taxon>Catenulisporales</taxon>
        <taxon>Catenulisporaceae</taxon>
        <taxon>Catenulispora</taxon>
    </lineage>
</organism>
<keyword evidence="3" id="KW-1185">Reference proteome</keyword>
<comment type="caution">
    <text evidence="2">The sequence shown here is derived from an EMBL/GenBank/DDBJ whole genome shotgun (WGS) entry which is preliminary data.</text>
</comment>
<protein>
    <recommendedName>
        <fullName evidence="4">Lipoprotein</fullName>
    </recommendedName>
</protein>
<evidence type="ECO:0000256" key="1">
    <source>
        <dbReference type="SAM" id="MobiDB-lite"/>
    </source>
</evidence>
<feature type="compositionally biased region" description="Low complexity" evidence="1">
    <location>
        <begin position="42"/>
        <end position="59"/>
    </location>
</feature>
<reference evidence="3" key="1">
    <citation type="journal article" date="2019" name="Int. J. Syst. Evol. Microbiol.">
        <title>The Global Catalogue of Microorganisms (GCM) 10K type strain sequencing project: providing services to taxonomists for standard genome sequencing and annotation.</title>
        <authorList>
            <consortium name="The Broad Institute Genomics Platform"/>
            <consortium name="The Broad Institute Genome Sequencing Center for Infectious Disease"/>
            <person name="Wu L."/>
            <person name="Ma J."/>
        </authorList>
    </citation>
    <scope>NUCLEOTIDE SEQUENCE [LARGE SCALE GENOMIC DNA]</scope>
    <source>
        <strain evidence="3">JCM 16014</strain>
    </source>
</reference>
<feature type="region of interest" description="Disordered" evidence="1">
    <location>
        <begin position="42"/>
        <end position="64"/>
    </location>
</feature>
<feature type="region of interest" description="Disordered" evidence="1">
    <location>
        <begin position="133"/>
        <end position="175"/>
    </location>
</feature>
<feature type="compositionally biased region" description="Low complexity" evidence="1">
    <location>
        <begin position="148"/>
        <end position="171"/>
    </location>
</feature>
<gene>
    <name evidence="2" type="ORF">GCM10009839_27050</name>
</gene>
<evidence type="ECO:0000313" key="3">
    <source>
        <dbReference type="Proteomes" id="UP001500751"/>
    </source>
</evidence>
<dbReference type="Proteomes" id="UP001500751">
    <property type="component" value="Unassembled WGS sequence"/>
</dbReference>
<accession>A0ABP5FI43</accession>
<dbReference type="RefSeq" id="WP_344665909.1">
    <property type="nucleotide sequence ID" value="NZ_BAAAQN010000013.1"/>
</dbReference>
<evidence type="ECO:0008006" key="4">
    <source>
        <dbReference type="Google" id="ProtNLM"/>
    </source>
</evidence>